<feature type="compositionally biased region" description="Polar residues" evidence="1">
    <location>
        <begin position="357"/>
        <end position="368"/>
    </location>
</feature>
<feature type="compositionally biased region" description="Basic and acidic residues" evidence="1">
    <location>
        <begin position="344"/>
        <end position="355"/>
    </location>
</feature>
<dbReference type="PaxDb" id="353153-Q4CPS2"/>
<evidence type="ECO:0000256" key="1">
    <source>
        <dbReference type="SAM" id="MobiDB-lite"/>
    </source>
</evidence>
<dbReference type="AlphaFoldDB" id="Q4CPS2"/>
<sequence>MVMMMTGRVLLVCALCVLCCGAAVVVSAADGADGPEKEGKESAEDSGSESPDSQEELLGSSGSVDGRPESAGQLLDKKGGINSHQQVDSVIHPSTGDERRVEEKEKEKEGDKNVSGALENLKKDEETSPLPSNPPEGVGILPPPIPPASNDGHVDGIPADGGIVGNVLLSPPSAGTSRQSPNPTVGDNLQNTGVASFNQENKSSGTGKQLGPTTAGTTLPKVDVQKVSIPASEQQRDRSASQDAARNHFFGGGETENEADRSDVATEGPSKQTPGNQTLPQIKTTPEPPTAPPSQERPHVKPQEELSPTPDVPAEGKSLPAPRVSRTPTEETHKTPLSETNTEPETKLQPLKDEVQEQNGSPTNQSHLLKNAATDRLAETTASSISKIGSDDAQRPSSNEPQDGSETANTDVALTVGEAAPQTAKPVTVAQANDTVTPGDSDSSTAVSHTTSPPLLLVVACVAAAVVAA</sequence>
<dbReference type="EMBL" id="AAHK01002592">
    <property type="protein sequence ID" value="EAN82274.1"/>
    <property type="molecule type" value="Genomic_DNA"/>
</dbReference>
<organism evidence="3 4">
    <name type="scientific">Trypanosoma cruzi (strain CL Brener)</name>
    <dbReference type="NCBI Taxonomy" id="353153"/>
    <lineage>
        <taxon>Eukaryota</taxon>
        <taxon>Discoba</taxon>
        <taxon>Euglenozoa</taxon>
        <taxon>Kinetoplastea</taxon>
        <taxon>Metakinetoplastina</taxon>
        <taxon>Trypanosomatida</taxon>
        <taxon>Trypanosomatidae</taxon>
        <taxon>Trypanosoma</taxon>
        <taxon>Schizotrypanum</taxon>
    </lineage>
</organism>
<feature type="signal peptide" evidence="2">
    <location>
        <begin position="1"/>
        <end position="22"/>
    </location>
</feature>
<reference evidence="3 4" key="1">
    <citation type="journal article" date="2005" name="Science">
        <title>The genome sequence of Trypanosoma cruzi, etiologic agent of Chagas disease.</title>
        <authorList>
            <person name="El-Sayed N.M."/>
            <person name="Myler P.J."/>
            <person name="Bartholomeu D.C."/>
            <person name="Nilsson D."/>
            <person name="Aggarwal G."/>
            <person name="Tran A.N."/>
            <person name="Ghedin E."/>
            <person name="Worthey E.A."/>
            <person name="Delcher A.L."/>
            <person name="Blandin G."/>
            <person name="Westenberger S.J."/>
            <person name="Caler E."/>
            <person name="Cerqueira G.C."/>
            <person name="Branche C."/>
            <person name="Haas B."/>
            <person name="Anupama A."/>
            <person name="Arner E."/>
            <person name="Aslund L."/>
            <person name="Attipoe P."/>
            <person name="Bontempi E."/>
            <person name="Bringaud F."/>
            <person name="Burton P."/>
            <person name="Cadag E."/>
            <person name="Campbell D.A."/>
            <person name="Carrington M."/>
            <person name="Crabtree J."/>
            <person name="Darban H."/>
            <person name="da Silveira J.F."/>
            <person name="de Jong P."/>
            <person name="Edwards K."/>
            <person name="Englund P.T."/>
            <person name="Fazelina G."/>
            <person name="Feldblyum T."/>
            <person name="Ferella M."/>
            <person name="Frasch A.C."/>
            <person name="Gull K."/>
            <person name="Horn D."/>
            <person name="Hou L."/>
            <person name="Huang Y."/>
            <person name="Kindlund E."/>
            <person name="Klingbeil M."/>
            <person name="Kluge S."/>
            <person name="Koo H."/>
            <person name="Lacerda D."/>
            <person name="Levin M.J."/>
            <person name="Lorenzi H."/>
            <person name="Louie T."/>
            <person name="Machado C.R."/>
            <person name="McCulloch R."/>
            <person name="McKenna A."/>
            <person name="Mizuno Y."/>
            <person name="Mottram J.C."/>
            <person name="Nelson S."/>
            <person name="Ochaya S."/>
            <person name="Osoegawa K."/>
            <person name="Pai G."/>
            <person name="Parsons M."/>
            <person name="Pentony M."/>
            <person name="Pettersson U."/>
            <person name="Pop M."/>
            <person name="Ramirez J.L."/>
            <person name="Rinta J."/>
            <person name="Robertson L."/>
            <person name="Salzberg S.L."/>
            <person name="Sanchez D.O."/>
            <person name="Seyler A."/>
            <person name="Sharma R."/>
            <person name="Shetty J."/>
            <person name="Simpson A.J."/>
            <person name="Sisk E."/>
            <person name="Tammi M.T."/>
            <person name="Tarleton R."/>
            <person name="Teixeira S."/>
            <person name="Van Aken S."/>
            <person name="Vogt C."/>
            <person name="Ward P.N."/>
            <person name="Wickstead B."/>
            <person name="Wortman J."/>
            <person name="White O."/>
            <person name="Fraser C.M."/>
            <person name="Stuart K.D."/>
            <person name="Andersson B."/>
        </authorList>
    </citation>
    <scope>NUCLEOTIDE SEQUENCE [LARGE SCALE GENOMIC DNA]</scope>
    <source>
        <strain evidence="3 4">CL Brener</strain>
    </source>
</reference>
<feature type="compositionally biased region" description="Acidic residues" evidence="1">
    <location>
        <begin position="44"/>
        <end position="55"/>
    </location>
</feature>
<evidence type="ECO:0000313" key="3">
    <source>
        <dbReference type="EMBL" id="EAN82274.1"/>
    </source>
</evidence>
<dbReference type="InParanoid" id="Q4CPS2"/>
<evidence type="ECO:0000256" key="2">
    <source>
        <dbReference type="SAM" id="SignalP"/>
    </source>
</evidence>
<protein>
    <submittedName>
        <fullName evidence="3">Mucin-associated surface protein (MASP), putative</fullName>
    </submittedName>
</protein>
<accession>Q4CPS2</accession>
<feature type="chain" id="PRO_5004235747" evidence="2">
    <location>
        <begin position="23"/>
        <end position="469"/>
    </location>
</feature>
<proteinExistence type="predicted"/>
<dbReference type="RefSeq" id="XP_804125.1">
    <property type="nucleotide sequence ID" value="XM_799032.1"/>
</dbReference>
<feature type="compositionally biased region" description="Polar residues" evidence="1">
    <location>
        <begin position="173"/>
        <end position="217"/>
    </location>
</feature>
<keyword evidence="4" id="KW-1185">Reference proteome</keyword>
<keyword evidence="2" id="KW-0732">Signal</keyword>
<feature type="compositionally biased region" description="Polar residues" evidence="1">
    <location>
        <begin position="395"/>
        <end position="412"/>
    </location>
</feature>
<feature type="compositionally biased region" description="Polar residues" evidence="1">
    <location>
        <begin position="430"/>
        <end position="451"/>
    </location>
</feature>
<feature type="compositionally biased region" description="Polar residues" evidence="1">
    <location>
        <begin position="269"/>
        <end position="284"/>
    </location>
</feature>
<dbReference type="GeneID" id="3533478"/>
<feature type="region of interest" description="Disordered" evidence="1">
    <location>
        <begin position="31"/>
        <end position="451"/>
    </location>
</feature>
<dbReference type="Proteomes" id="UP000002296">
    <property type="component" value="Unassembled WGS sequence"/>
</dbReference>
<dbReference type="VEuPathDB" id="TriTrypDB:TcCLB.508253.10"/>
<comment type="caution">
    <text evidence="3">The sequence shown here is derived from an EMBL/GenBank/DDBJ whole genome shotgun (WGS) entry which is preliminary data.</text>
</comment>
<gene>
    <name evidence="3" type="ORF">Tc00.1047053508253.10</name>
</gene>
<evidence type="ECO:0000313" key="4">
    <source>
        <dbReference type="Proteomes" id="UP000002296"/>
    </source>
</evidence>
<dbReference type="KEGG" id="tcr:508253.10"/>
<feature type="compositionally biased region" description="Basic and acidic residues" evidence="1">
    <location>
        <begin position="95"/>
        <end position="112"/>
    </location>
</feature>
<name>Q4CPS2_TRYCC</name>
<feature type="compositionally biased region" description="Basic and acidic residues" evidence="1">
    <location>
        <begin position="34"/>
        <end position="43"/>
    </location>
</feature>